<feature type="region of interest" description="Disordered" evidence="4">
    <location>
        <begin position="722"/>
        <end position="751"/>
    </location>
</feature>
<comment type="similarity">
    <text evidence="1">Belongs to the poly(ADP-ribose) glycohydrolase family.</text>
</comment>
<dbReference type="PANTHER" id="PTHR12837">
    <property type="entry name" value="POLY ADP-RIBOSE GLYCOHYDROLASE"/>
    <property type="match status" value="1"/>
</dbReference>
<evidence type="ECO:0000259" key="6">
    <source>
        <dbReference type="Pfam" id="PF20811"/>
    </source>
</evidence>
<reference evidence="7 8" key="1">
    <citation type="submission" date="2022-05" db="EMBL/GenBank/DDBJ databases">
        <authorList>
            <consortium name="Genoscope - CEA"/>
            <person name="William W."/>
        </authorList>
    </citation>
    <scope>NUCLEOTIDE SEQUENCE [LARGE SCALE GENOMIC DNA]</scope>
</reference>
<feature type="domain" description="PARG catalytic Macro" evidence="5">
    <location>
        <begin position="945"/>
        <end position="1001"/>
    </location>
</feature>
<dbReference type="InterPro" id="IPR048362">
    <property type="entry name" value="PARG_helical"/>
</dbReference>
<evidence type="ECO:0000256" key="3">
    <source>
        <dbReference type="ARBA" id="ARBA00022801"/>
    </source>
</evidence>
<dbReference type="EC" id="3.2.1.143" evidence="2"/>
<keyword evidence="8" id="KW-1185">Reference proteome</keyword>
<name>A0ABN8SR61_9CNID</name>
<dbReference type="EMBL" id="CALNXI010003362">
    <property type="protein sequence ID" value="CAH3193042.1"/>
    <property type="molecule type" value="Genomic_DNA"/>
</dbReference>
<evidence type="ECO:0000256" key="1">
    <source>
        <dbReference type="ARBA" id="ARBA00009545"/>
    </source>
</evidence>
<protein>
    <recommendedName>
        <fullName evidence="2">poly(ADP-ribose) glycohydrolase</fullName>
        <ecNumber evidence="2">3.2.1.143</ecNumber>
    </recommendedName>
</protein>
<feature type="region of interest" description="Disordered" evidence="4">
    <location>
        <begin position="792"/>
        <end position="839"/>
    </location>
</feature>
<feature type="compositionally biased region" description="Polar residues" evidence="4">
    <location>
        <begin position="807"/>
        <end position="816"/>
    </location>
</feature>
<feature type="domain" description="PARG helical" evidence="6">
    <location>
        <begin position="88"/>
        <end position="207"/>
    </location>
</feature>
<feature type="domain" description="PARG catalytic Macro" evidence="5">
    <location>
        <begin position="220"/>
        <end position="376"/>
    </location>
</feature>
<evidence type="ECO:0000259" key="5">
    <source>
        <dbReference type="Pfam" id="PF05028"/>
    </source>
</evidence>
<dbReference type="InterPro" id="IPR046372">
    <property type="entry name" value="PARG_cat_C"/>
</dbReference>
<dbReference type="PANTHER" id="PTHR12837:SF0">
    <property type="entry name" value="POLY(ADP-RIBOSE) GLYCOHYDROLASE"/>
    <property type="match status" value="1"/>
</dbReference>
<dbReference type="Pfam" id="PF05028">
    <property type="entry name" value="PARG_cat_C"/>
    <property type="match status" value="2"/>
</dbReference>
<evidence type="ECO:0000256" key="2">
    <source>
        <dbReference type="ARBA" id="ARBA00012255"/>
    </source>
</evidence>
<sequence>MVLSHLRHLELPHIDKKRWQKLKELYAELDGVQNAKDLTVVLEKLYDVAGNNNERVSPDRSVEILNSDGFGSSWCFEGLKIFLEEIATREEKEAFFISVLPFVVSLASSVDEFAPSESILLCSQQRDSGVVLERRFIACILASAFLCALPPPPANSQVRSINFVGFFACFHREEIKHTQAAKLRCFLHYFERLKNDWPDVRGRVFYSRQVIPSASLPKFEDWESCDLPLCPVIIDSKASIEDSGGHMLQVDFANRLIGGGVLGGGHVQEEIRFCINPELLVAQMFMEAMQDNECIVIRGVERFSSYSGYGKTFEFKGDFKDQSQLDEDGNFQTTIVAIDATQFKTKPRGVQYEESALVRELNKALVGFYNPEVGSEIIRSTSEVECEDSSSESEVHVVSSEEAGGSVDGTSSPAQEAGKFQEFSANLVRLAITQAFNEVDSNNNSVSEDLEDGADVLTFVMKKSLNGVFGSKPNKARRYSENLLPPTPLPKCLTRTISGSNTPVVPETPPSSPAVFNLERTSPDSLGFQASLTASQFFSMKSFADPLYNSLLSCVELTSSLASDIATTADSPIRAAAGSKESFQKSPRNIISPVKNGETLISFLSQKVCQSKSPPNAKHSNGFHFNDFVDDLTSIVRTSKKERYYDKLDSPVQFPYCKQNLLKEFTDSQETEKAERLAIMINGLDCSNAKRLESYASELSRSILGSAIRSSVFLGSENLENETKGTALDNEELRTESTAPDDSDSHDDDSQRVVDYGMETRGNSIIEGHVHAFVAGVISVALTEAAMLCGETGNEEDSCKRDESSQNEDGGNNESENQIKGEYEESSSESSEEERSDPNEAIASINTPSQLSQEITDHLVNKLVESILSDSLARASKMIKRKSMEAISKNDLNCQEETHLEIDESAADESSFSDEEVAEDEAMQSFAESFSSLTVRGAVEIAKSCLESPNAEPRVRPIATGNWGCGVFRGDPELKALIQWVAASAAGCPVIVYHTFGDRRLLRLLRTVICLLSRDWRVSDVIQGILRFRNSARNGKDDSMGHQRLLSFLCHTPQTSL</sequence>
<feature type="compositionally biased region" description="Acidic residues" evidence="4">
    <location>
        <begin position="824"/>
        <end position="835"/>
    </location>
</feature>
<evidence type="ECO:0000313" key="7">
    <source>
        <dbReference type="EMBL" id="CAH3193042.1"/>
    </source>
</evidence>
<feature type="region of interest" description="Disordered" evidence="4">
    <location>
        <begin position="388"/>
        <end position="416"/>
    </location>
</feature>
<dbReference type="InterPro" id="IPR007724">
    <property type="entry name" value="Poly_GlycHdrlase"/>
</dbReference>
<evidence type="ECO:0000313" key="8">
    <source>
        <dbReference type="Proteomes" id="UP001159427"/>
    </source>
</evidence>
<proteinExistence type="inferred from homology"/>
<evidence type="ECO:0000256" key="4">
    <source>
        <dbReference type="SAM" id="MobiDB-lite"/>
    </source>
</evidence>
<organism evidence="7 8">
    <name type="scientific">Porites evermanni</name>
    <dbReference type="NCBI Taxonomy" id="104178"/>
    <lineage>
        <taxon>Eukaryota</taxon>
        <taxon>Metazoa</taxon>
        <taxon>Cnidaria</taxon>
        <taxon>Anthozoa</taxon>
        <taxon>Hexacorallia</taxon>
        <taxon>Scleractinia</taxon>
        <taxon>Fungiina</taxon>
        <taxon>Poritidae</taxon>
        <taxon>Porites</taxon>
    </lineage>
</organism>
<comment type="caution">
    <text evidence="7">The sequence shown here is derived from an EMBL/GenBank/DDBJ whole genome shotgun (WGS) entry which is preliminary data.</text>
</comment>
<gene>
    <name evidence="7" type="ORF">PEVE_00025063</name>
</gene>
<keyword evidence="3" id="KW-0378">Hydrolase</keyword>
<accession>A0ABN8SR61</accession>
<dbReference type="Proteomes" id="UP001159427">
    <property type="component" value="Unassembled WGS sequence"/>
</dbReference>
<dbReference type="Pfam" id="PF20811">
    <property type="entry name" value="PARG_cat_N"/>
    <property type="match status" value="1"/>
</dbReference>